<feature type="transmembrane region" description="Helical" evidence="6">
    <location>
        <begin position="48"/>
        <end position="72"/>
    </location>
</feature>
<evidence type="ECO:0000313" key="8">
    <source>
        <dbReference type="Proteomes" id="UP001274830"/>
    </source>
</evidence>
<keyword evidence="8" id="KW-1185">Reference proteome</keyword>
<evidence type="ECO:0000256" key="1">
    <source>
        <dbReference type="ARBA" id="ARBA00004141"/>
    </source>
</evidence>
<dbReference type="EMBL" id="JAUTXT010000001">
    <property type="protein sequence ID" value="KAK3679823.1"/>
    <property type="molecule type" value="Genomic_DNA"/>
</dbReference>
<evidence type="ECO:0000256" key="3">
    <source>
        <dbReference type="ARBA" id="ARBA00022989"/>
    </source>
</evidence>
<evidence type="ECO:0000313" key="7">
    <source>
        <dbReference type="EMBL" id="KAK3679823.1"/>
    </source>
</evidence>
<keyword evidence="2 6" id="KW-0812">Transmembrane</keyword>
<feature type="transmembrane region" description="Helical" evidence="6">
    <location>
        <begin position="140"/>
        <end position="158"/>
    </location>
</feature>
<name>A0AAE0WXL1_9PEZI</name>
<evidence type="ECO:0008006" key="9">
    <source>
        <dbReference type="Google" id="ProtNLM"/>
    </source>
</evidence>
<accession>A0AAE0WXL1</accession>
<keyword evidence="3 6" id="KW-1133">Transmembrane helix</keyword>
<feature type="transmembrane region" description="Helical" evidence="6">
    <location>
        <begin position="81"/>
        <end position="105"/>
    </location>
</feature>
<dbReference type="Pfam" id="PF08592">
    <property type="entry name" value="Anthrone_oxy"/>
    <property type="match status" value="1"/>
</dbReference>
<dbReference type="PANTHER" id="PTHR35042">
    <property type="entry name" value="ANTHRONE OXYGENASE ENCC"/>
    <property type="match status" value="1"/>
</dbReference>
<evidence type="ECO:0000256" key="6">
    <source>
        <dbReference type="SAM" id="Phobius"/>
    </source>
</evidence>
<sequence>MDTTLLAQAVSISTAFIMSGYMLSASQVTLPLLYPLPAQTTTPLFAGVYHRGASLVIPGTIISTAASAYLAYTATSSQECIVYAAAGAVTTGILPLTAVAMMPGIHRLLALAKSDSAVQVKAQESGEVTGLLKAWTRQNYVRVVMCAVGGGLGLYAAVRREC</sequence>
<comment type="subcellular location">
    <subcellularLocation>
        <location evidence="1">Membrane</location>
        <topology evidence="1">Multi-pass membrane protein</topology>
    </subcellularLocation>
</comment>
<dbReference type="InterPro" id="IPR013901">
    <property type="entry name" value="Anthrone_oxy"/>
</dbReference>
<evidence type="ECO:0000256" key="2">
    <source>
        <dbReference type="ARBA" id="ARBA00022692"/>
    </source>
</evidence>
<dbReference type="PANTHER" id="PTHR35042:SF1">
    <property type="entry name" value="DUF1772-DOMAIN-CONTAINING PROTEIN"/>
    <property type="match status" value="1"/>
</dbReference>
<proteinExistence type="inferred from homology"/>
<comment type="caution">
    <text evidence="7">The sequence shown here is derived from an EMBL/GenBank/DDBJ whole genome shotgun (WGS) entry which is preliminary data.</text>
</comment>
<protein>
    <recommendedName>
        <fullName evidence="9">DUF1772-domain-containing protein</fullName>
    </recommendedName>
</protein>
<comment type="similarity">
    <text evidence="5">Belongs to the anthrone oxygenase family.</text>
</comment>
<dbReference type="AlphaFoldDB" id="A0AAE0WXL1"/>
<evidence type="ECO:0000256" key="5">
    <source>
        <dbReference type="ARBA" id="ARBA00034313"/>
    </source>
</evidence>
<evidence type="ECO:0000256" key="4">
    <source>
        <dbReference type="ARBA" id="ARBA00023136"/>
    </source>
</evidence>
<dbReference type="Proteomes" id="UP001274830">
    <property type="component" value="Unassembled WGS sequence"/>
</dbReference>
<organism evidence="7 8">
    <name type="scientific">Recurvomyces mirabilis</name>
    <dbReference type="NCBI Taxonomy" id="574656"/>
    <lineage>
        <taxon>Eukaryota</taxon>
        <taxon>Fungi</taxon>
        <taxon>Dikarya</taxon>
        <taxon>Ascomycota</taxon>
        <taxon>Pezizomycotina</taxon>
        <taxon>Dothideomycetes</taxon>
        <taxon>Dothideomycetidae</taxon>
        <taxon>Mycosphaerellales</taxon>
        <taxon>Teratosphaeriaceae</taxon>
        <taxon>Recurvomyces</taxon>
    </lineage>
</organism>
<gene>
    <name evidence="7" type="ORF">LTR78_000199</name>
</gene>
<dbReference type="GO" id="GO:0016020">
    <property type="term" value="C:membrane"/>
    <property type="evidence" value="ECO:0007669"/>
    <property type="project" value="UniProtKB-SubCell"/>
</dbReference>
<reference evidence="7" key="1">
    <citation type="submission" date="2023-07" db="EMBL/GenBank/DDBJ databases">
        <title>Black Yeasts Isolated from many extreme environments.</title>
        <authorList>
            <person name="Coleine C."/>
            <person name="Stajich J.E."/>
            <person name="Selbmann L."/>
        </authorList>
    </citation>
    <scope>NUCLEOTIDE SEQUENCE</scope>
    <source>
        <strain evidence="7">CCFEE 5485</strain>
    </source>
</reference>
<keyword evidence="4 6" id="KW-0472">Membrane</keyword>